<gene>
    <name evidence="2" type="ORF">GCM10010974_15620</name>
</gene>
<feature type="region of interest" description="Disordered" evidence="1">
    <location>
        <begin position="54"/>
        <end position="84"/>
    </location>
</feature>
<comment type="caution">
    <text evidence="2">The sequence shown here is derived from an EMBL/GenBank/DDBJ whole genome shotgun (WGS) entry which is preliminary data.</text>
</comment>
<accession>A0ABQ1M433</accession>
<dbReference type="Proteomes" id="UP000632322">
    <property type="component" value="Unassembled WGS sequence"/>
</dbReference>
<reference evidence="3" key="1">
    <citation type="journal article" date="2019" name="Int. J. Syst. Evol. Microbiol.">
        <title>The Global Catalogue of Microorganisms (GCM) 10K type strain sequencing project: providing services to taxonomists for standard genome sequencing and annotation.</title>
        <authorList>
            <consortium name="The Broad Institute Genomics Platform"/>
            <consortium name="The Broad Institute Genome Sequencing Center for Infectious Disease"/>
            <person name="Wu L."/>
            <person name="Ma J."/>
        </authorList>
    </citation>
    <scope>NUCLEOTIDE SEQUENCE [LARGE SCALE GENOMIC DNA]</scope>
    <source>
        <strain evidence="3">CGMCC 1.15472</strain>
    </source>
</reference>
<organism evidence="2 3">
    <name type="scientific">Brevibacterium sediminis</name>
    <dbReference type="NCBI Taxonomy" id="1857024"/>
    <lineage>
        <taxon>Bacteria</taxon>
        <taxon>Bacillati</taxon>
        <taxon>Actinomycetota</taxon>
        <taxon>Actinomycetes</taxon>
        <taxon>Micrococcales</taxon>
        <taxon>Brevibacteriaceae</taxon>
        <taxon>Brevibacterium</taxon>
    </lineage>
</organism>
<evidence type="ECO:0000256" key="1">
    <source>
        <dbReference type="SAM" id="MobiDB-lite"/>
    </source>
</evidence>
<keyword evidence="3" id="KW-1185">Reference proteome</keyword>
<proteinExistence type="predicted"/>
<dbReference type="EMBL" id="BMJG01000004">
    <property type="protein sequence ID" value="GGC34027.1"/>
    <property type="molecule type" value="Genomic_DNA"/>
</dbReference>
<evidence type="ECO:0000313" key="3">
    <source>
        <dbReference type="Proteomes" id="UP000632322"/>
    </source>
</evidence>
<evidence type="ECO:0000313" key="2">
    <source>
        <dbReference type="EMBL" id="GGC34027.1"/>
    </source>
</evidence>
<sequence>MLLDDISLIAEHLADESRNAFLGAQLPAELLQHLVEDAVRDAFGIDEDSVTVEEDSGEFRKWGHTPILPPGTDAESRASTPARP</sequence>
<name>A0ABQ1M433_9MICO</name>
<protein>
    <submittedName>
        <fullName evidence="2">Uncharacterized protein</fullName>
    </submittedName>
</protein>